<evidence type="ECO:0000259" key="1">
    <source>
        <dbReference type="PROSITE" id="PS50206"/>
    </source>
</evidence>
<organism evidence="2 3">
    <name type="scientific">Adiantum capillus-veneris</name>
    <name type="common">Maidenhair fern</name>
    <dbReference type="NCBI Taxonomy" id="13818"/>
    <lineage>
        <taxon>Eukaryota</taxon>
        <taxon>Viridiplantae</taxon>
        <taxon>Streptophyta</taxon>
        <taxon>Embryophyta</taxon>
        <taxon>Tracheophyta</taxon>
        <taxon>Polypodiopsida</taxon>
        <taxon>Polypodiidae</taxon>
        <taxon>Polypodiales</taxon>
        <taxon>Pteridineae</taxon>
        <taxon>Pteridaceae</taxon>
        <taxon>Vittarioideae</taxon>
        <taxon>Adiantum</taxon>
    </lineage>
</organism>
<dbReference type="CDD" id="cd00158">
    <property type="entry name" value="RHOD"/>
    <property type="match status" value="1"/>
</dbReference>
<dbReference type="InterPro" id="IPR044690">
    <property type="entry name" value="CAS_plant"/>
</dbReference>
<dbReference type="GO" id="GO:0009704">
    <property type="term" value="P:de-etiolation"/>
    <property type="evidence" value="ECO:0007669"/>
    <property type="project" value="InterPro"/>
</dbReference>
<sequence length="436" mass="45207">MARALGSLPIASAEPSVAPSCSLRAFSLSSEQLTCLLSSPKSAHSRRRLQSALIVAHGSPTDNGNSADQIVRNASLALFTALSTSSLTSPALAVSAEDITNALLKVQDVTEKATNAVGSAYGTSKSFIDQLFTTVKPAVDAATPYVQKATDAAVQVAAPIASDVASQADKALKNAGVDTKPVLEAAKTAAVVAGEAAEQTAKVIESAKPVASSTLESIISADPLFIAGGAGALLLLYLLTPSLFSSIAYVARGYKGDLSAAQVLDLLSSSNYMLIDIRTEKEKAKSGLPSLPRNAKSKFLSVPLEELPGKLKGQVRNPRNLEAEIVAIKISFLKRIGKGSNVVLLDSSGGIAKTVAKSLSVLGFKNAYVVSDGFDGGKGWVQSRLGTDSFNSSFAEILSPSRIIPAGTKKLFKTASSEVVDVTPRFNRLLPGGSDE</sequence>
<accession>A0A9D4U9Y9</accession>
<dbReference type="AlphaFoldDB" id="A0A9D4U9Y9"/>
<name>A0A9D4U9Y9_ADICA</name>
<dbReference type="SUPFAM" id="SSF52821">
    <property type="entry name" value="Rhodanese/Cell cycle control phosphatase"/>
    <property type="match status" value="1"/>
</dbReference>
<evidence type="ECO:0000313" key="3">
    <source>
        <dbReference type="Proteomes" id="UP000886520"/>
    </source>
</evidence>
<protein>
    <recommendedName>
        <fullName evidence="1">Rhodanese domain-containing protein</fullName>
    </recommendedName>
</protein>
<feature type="domain" description="Rhodanese" evidence="1">
    <location>
        <begin position="268"/>
        <end position="389"/>
    </location>
</feature>
<dbReference type="GO" id="GO:0090333">
    <property type="term" value="P:regulation of stomatal closure"/>
    <property type="evidence" value="ECO:0007669"/>
    <property type="project" value="InterPro"/>
</dbReference>
<dbReference type="EMBL" id="JABFUD020000020">
    <property type="protein sequence ID" value="KAI5064189.1"/>
    <property type="molecule type" value="Genomic_DNA"/>
</dbReference>
<proteinExistence type="predicted"/>
<comment type="caution">
    <text evidence="2">The sequence shown here is derived from an EMBL/GenBank/DDBJ whole genome shotgun (WGS) entry which is preliminary data.</text>
</comment>
<dbReference type="OrthoDB" id="2015023at2759"/>
<reference evidence="2" key="1">
    <citation type="submission" date="2021-01" db="EMBL/GenBank/DDBJ databases">
        <title>Adiantum capillus-veneris genome.</title>
        <authorList>
            <person name="Fang Y."/>
            <person name="Liao Q."/>
        </authorList>
    </citation>
    <scope>NUCLEOTIDE SEQUENCE</scope>
    <source>
        <strain evidence="2">H3</strain>
        <tissue evidence="2">Leaf</tissue>
    </source>
</reference>
<dbReference type="GO" id="GO:0071277">
    <property type="term" value="P:cellular response to calcium ion"/>
    <property type="evidence" value="ECO:0007669"/>
    <property type="project" value="InterPro"/>
</dbReference>
<dbReference type="PROSITE" id="PS50206">
    <property type="entry name" value="RHODANESE_3"/>
    <property type="match status" value="1"/>
</dbReference>
<dbReference type="InterPro" id="IPR036873">
    <property type="entry name" value="Rhodanese-like_dom_sf"/>
</dbReference>
<dbReference type="SMART" id="SM00450">
    <property type="entry name" value="RHOD"/>
    <property type="match status" value="1"/>
</dbReference>
<dbReference type="Gene3D" id="3.40.250.10">
    <property type="entry name" value="Rhodanese-like domain"/>
    <property type="match status" value="1"/>
</dbReference>
<dbReference type="PANTHER" id="PTHR34209:SF1">
    <property type="entry name" value="CALCIUM SENSING RECEPTOR, CHLOROPLASTIC"/>
    <property type="match status" value="1"/>
</dbReference>
<dbReference type="InterPro" id="IPR001763">
    <property type="entry name" value="Rhodanese-like_dom"/>
</dbReference>
<dbReference type="PANTHER" id="PTHR34209">
    <property type="entry name" value="RHODANESE/CELL CYCLE CONTROL PHOSPHATASE SUPERFAMILY PROTEIN"/>
    <property type="match status" value="1"/>
</dbReference>
<gene>
    <name evidence="2" type="ORF">GOP47_0020859</name>
</gene>
<keyword evidence="3" id="KW-1185">Reference proteome</keyword>
<evidence type="ECO:0000313" key="2">
    <source>
        <dbReference type="EMBL" id="KAI5064189.1"/>
    </source>
</evidence>
<dbReference type="Proteomes" id="UP000886520">
    <property type="component" value="Chromosome 20"/>
</dbReference>
<dbReference type="Pfam" id="PF00581">
    <property type="entry name" value="Rhodanese"/>
    <property type="match status" value="1"/>
</dbReference>